<protein>
    <submittedName>
        <fullName evidence="2">DUF3592 domain-containing protein</fullName>
    </submittedName>
</protein>
<keyword evidence="1" id="KW-0812">Transmembrane</keyword>
<dbReference type="RefSeq" id="WP_084180381.1">
    <property type="nucleotide sequence ID" value="NZ_FTNZ01000004.1"/>
</dbReference>
<keyword evidence="5" id="KW-1185">Reference proteome</keyword>
<gene>
    <name evidence="2" type="ORF">EG359_20525</name>
    <name evidence="3" type="ORF">SAMN05421768_1045</name>
</gene>
<dbReference type="OrthoDB" id="1179534at2"/>
<dbReference type="AlphaFoldDB" id="A0A1N7IBT9"/>
<feature type="transmembrane region" description="Helical" evidence="1">
    <location>
        <begin position="7"/>
        <end position="26"/>
    </location>
</feature>
<name>A0A1N7IBT9_9FLAO</name>
<reference evidence="3 4" key="1">
    <citation type="submission" date="2017-01" db="EMBL/GenBank/DDBJ databases">
        <authorList>
            <person name="Mah S.A."/>
            <person name="Swanson W.J."/>
            <person name="Moy G.W."/>
            <person name="Vacquier V.D."/>
        </authorList>
    </citation>
    <scope>NUCLEOTIDE SEQUENCE [LARGE SCALE GENOMIC DNA]</scope>
    <source>
        <strain evidence="3 4">DSM 16927</strain>
    </source>
</reference>
<dbReference type="KEGG" id="cjt:EG359_20525"/>
<dbReference type="STRING" id="112234.SAMN05421768_1045"/>
<organism evidence="3 4">
    <name type="scientific">Chryseobacterium joostei</name>
    <dbReference type="NCBI Taxonomy" id="112234"/>
    <lineage>
        <taxon>Bacteria</taxon>
        <taxon>Pseudomonadati</taxon>
        <taxon>Bacteroidota</taxon>
        <taxon>Flavobacteriia</taxon>
        <taxon>Flavobacteriales</taxon>
        <taxon>Weeksellaceae</taxon>
        <taxon>Chryseobacterium group</taxon>
        <taxon>Chryseobacterium</taxon>
    </lineage>
</organism>
<keyword evidence="1" id="KW-0472">Membrane</keyword>
<evidence type="ECO:0000313" key="5">
    <source>
        <dbReference type="Proteomes" id="UP000279541"/>
    </source>
</evidence>
<dbReference type="Proteomes" id="UP000279541">
    <property type="component" value="Chromosome"/>
</dbReference>
<dbReference type="Proteomes" id="UP000186106">
    <property type="component" value="Unassembled WGS sequence"/>
</dbReference>
<reference evidence="2 5" key="2">
    <citation type="submission" date="2018-11" db="EMBL/GenBank/DDBJ databases">
        <title>Proposal to divide the Flavobacteriaceae and reorganize its genera based on Amino Acid Identity values calculated from whole genome sequences.</title>
        <authorList>
            <person name="Nicholson A.C."/>
            <person name="Gulvik C.A."/>
            <person name="Whitney A.M."/>
            <person name="Humrighouse B.W."/>
            <person name="Bell M."/>
            <person name="Holmes B."/>
            <person name="Steigerwalt A.G."/>
            <person name="Villarma A."/>
            <person name="Sheth M."/>
            <person name="Batra D."/>
            <person name="Pryor J."/>
            <person name="Bernardet J.-F."/>
            <person name="Hugo C."/>
            <person name="Kampfer P."/>
            <person name="Newman J."/>
            <person name="McQuiston J.R."/>
        </authorList>
    </citation>
    <scope>NUCLEOTIDE SEQUENCE [LARGE SCALE GENOMIC DNA]</scope>
    <source>
        <strain evidence="2 5">DSM 16927</strain>
    </source>
</reference>
<dbReference type="EMBL" id="CP033926">
    <property type="protein sequence ID" value="AZB01829.1"/>
    <property type="molecule type" value="Genomic_DNA"/>
</dbReference>
<dbReference type="EMBL" id="FTNZ01000004">
    <property type="protein sequence ID" value="SIS34507.1"/>
    <property type="molecule type" value="Genomic_DNA"/>
</dbReference>
<evidence type="ECO:0000313" key="2">
    <source>
        <dbReference type="EMBL" id="AZB01829.1"/>
    </source>
</evidence>
<evidence type="ECO:0000313" key="4">
    <source>
        <dbReference type="Proteomes" id="UP000186106"/>
    </source>
</evidence>
<evidence type="ECO:0000313" key="3">
    <source>
        <dbReference type="EMBL" id="SIS34507.1"/>
    </source>
</evidence>
<feature type="transmembrane region" description="Helical" evidence="1">
    <location>
        <begin position="123"/>
        <end position="144"/>
    </location>
</feature>
<keyword evidence="1" id="KW-1133">Transmembrane helix</keyword>
<evidence type="ECO:0000256" key="1">
    <source>
        <dbReference type="SAM" id="Phobius"/>
    </source>
</evidence>
<accession>A0A1N7IBT9</accession>
<proteinExistence type="predicted"/>
<sequence>MVIRNKKIIGLISFLVGLIIFGYMVFKIRVIFYGNKTEAVVTGFVVHQNGARKVLNENGSSKKPFSGRSPFVKFRIKNGSEVETYSKVLQMFFFTGYHLGNKVTVIYNPKNPREIFILNAKEIPGSLLMTAFGILLIVMGKSFIFPKNRVV</sequence>